<evidence type="ECO:0000256" key="1">
    <source>
        <dbReference type="SAM" id="Coils"/>
    </source>
</evidence>
<feature type="compositionally biased region" description="Basic and acidic residues" evidence="2">
    <location>
        <begin position="50"/>
        <end position="64"/>
    </location>
</feature>
<accession>A0A067MDS9</accession>
<name>A0A067MDS9_BOTB1</name>
<gene>
    <name evidence="3" type="ORF">BOTBODRAFT_176236</name>
</gene>
<sequence length="174" mass="19591">MGFKKPRSPAQIAQLKSNHKKLHKKTHPPLTPSLNTSAPVPPSPLELAQEELKESKRRGDDFQRKSHNSSRKFKCARALADDLSVKFKEVSSQVAKALKGEAKAVQELEEVHSQAVETIASLKQEIRRQIEEIEIAGLQEVEELQAELEELQTRAEDAEDGLQRLEKKLGKELE</sequence>
<dbReference type="HOGENOM" id="CLU_1539772_0_0_1"/>
<dbReference type="Proteomes" id="UP000027195">
    <property type="component" value="Unassembled WGS sequence"/>
</dbReference>
<dbReference type="AlphaFoldDB" id="A0A067MDS9"/>
<feature type="region of interest" description="Disordered" evidence="2">
    <location>
        <begin position="1"/>
        <end position="71"/>
    </location>
</feature>
<protein>
    <submittedName>
        <fullName evidence="3">Uncharacterized protein</fullName>
    </submittedName>
</protein>
<keyword evidence="1" id="KW-0175">Coiled coil</keyword>
<dbReference type="EMBL" id="KL198048">
    <property type="protein sequence ID" value="KDQ12825.1"/>
    <property type="molecule type" value="Genomic_DNA"/>
</dbReference>
<dbReference type="InParanoid" id="A0A067MDS9"/>
<proteinExistence type="predicted"/>
<evidence type="ECO:0000313" key="3">
    <source>
        <dbReference type="EMBL" id="KDQ12825.1"/>
    </source>
</evidence>
<dbReference type="SUPFAM" id="SSF57997">
    <property type="entry name" value="Tropomyosin"/>
    <property type="match status" value="1"/>
</dbReference>
<feature type="compositionally biased region" description="Basic residues" evidence="2">
    <location>
        <begin position="17"/>
        <end position="27"/>
    </location>
</feature>
<evidence type="ECO:0000313" key="4">
    <source>
        <dbReference type="Proteomes" id="UP000027195"/>
    </source>
</evidence>
<keyword evidence="4" id="KW-1185">Reference proteome</keyword>
<evidence type="ECO:0000256" key="2">
    <source>
        <dbReference type="SAM" id="MobiDB-lite"/>
    </source>
</evidence>
<organism evidence="3 4">
    <name type="scientific">Botryobasidium botryosum (strain FD-172 SS1)</name>
    <dbReference type="NCBI Taxonomy" id="930990"/>
    <lineage>
        <taxon>Eukaryota</taxon>
        <taxon>Fungi</taxon>
        <taxon>Dikarya</taxon>
        <taxon>Basidiomycota</taxon>
        <taxon>Agaricomycotina</taxon>
        <taxon>Agaricomycetes</taxon>
        <taxon>Cantharellales</taxon>
        <taxon>Botryobasidiaceae</taxon>
        <taxon>Botryobasidium</taxon>
    </lineage>
</organism>
<feature type="coiled-coil region" evidence="1">
    <location>
        <begin position="105"/>
        <end position="168"/>
    </location>
</feature>
<reference evidence="4" key="1">
    <citation type="journal article" date="2014" name="Proc. Natl. Acad. Sci. U.S.A.">
        <title>Extensive sampling of basidiomycete genomes demonstrates inadequacy of the white-rot/brown-rot paradigm for wood decay fungi.</title>
        <authorList>
            <person name="Riley R."/>
            <person name="Salamov A.A."/>
            <person name="Brown D.W."/>
            <person name="Nagy L.G."/>
            <person name="Floudas D."/>
            <person name="Held B.W."/>
            <person name="Levasseur A."/>
            <person name="Lombard V."/>
            <person name="Morin E."/>
            <person name="Otillar R."/>
            <person name="Lindquist E.A."/>
            <person name="Sun H."/>
            <person name="LaButti K.M."/>
            <person name="Schmutz J."/>
            <person name="Jabbour D."/>
            <person name="Luo H."/>
            <person name="Baker S.E."/>
            <person name="Pisabarro A.G."/>
            <person name="Walton J.D."/>
            <person name="Blanchette R.A."/>
            <person name="Henrissat B."/>
            <person name="Martin F."/>
            <person name="Cullen D."/>
            <person name="Hibbett D.S."/>
            <person name="Grigoriev I.V."/>
        </authorList>
    </citation>
    <scope>NUCLEOTIDE SEQUENCE [LARGE SCALE GENOMIC DNA]</scope>
    <source>
        <strain evidence="4">FD-172 SS1</strain>
    </source>
</reference>